<evidence type="ECO:0000259" key="1">
    <source>
        <dbReference type="PROSITE" id="PS50815"/>
    </source>
</evidence>
<proteinExistence type="predicted"/>
<dbReference type="PANTHER" id="PTHR11842:SF10">
    <property type="entry name" value="MITOTIC SPINDLE ASSEMBLY CHECKPOINT PROTEIN MAD2B"/>
    <property type="match status" value="1"/>
</dbReference>
<name>A0A7S4B840_CHRCT</name>
<dbReference type="InterPro" id="IPR045091">
    <property type="entry name" value="Mad2-like"/>
</dbReference>
<organism evidence="2">
    <name type="scientific">Chrysotila carterae</name>
    <name type="common">Marine alga</name>
    <name type="synonym">Syracosphaera carterae</name>
    <dbReference type="NCBI Taxonomy" id="13221"/>
    <lineage>
        <taxon>Eukaryota</taxon>
        <taxon>Haptista</taxon>
        <taxon>Haptophyta</taxon>
        <taxon>Prymnesiophyceae</taxon>
        <taxon>Isochrysidales</taxon>
        <taxon>Isochrysidaceae</taxon>
        <taxon>Chrysotila</taxon>
    </lineage>
</organism>
<dbReference type="GO" id="GO:0016035">
    <property type="term" value="C:zeta DNA polymerase complex"/>
    <property type="evidence" value="ECO:0007669"/>
    <property type="project" value="TreeGrafter"/>
</dbReference>
<protein>
    <recommendedName>
        <fullName evidence="1">HORMA domain-containing protein</fullName>
    </recommendedName>
</protein>
<dbReference type="EMBL" id="HBIZ01014522">
    <property type="protein sequence ID" value="CAE0756303.1"/>
    <property type="molecule type" value="Transcribed_RNA"/>
</dbReference>
<dbReference type="InterPro" id="IPR003511">
    <property type="entry name" value="HORMA_dom"/>
</dbReference>
<sequence length="222" mass="25195">MEADSTSQHGPLRDFFCAAITLVLYHRQVYPEETFERRQLFDAAVYVSRCAELREYVEMLVDGLLALLRRREADALVVLILGQPVGTTVLQPFVLERFVFEMKHIEGIMNMHQPEYTGMFRGCLLKLHVCDSLLAPLPTSSAELSFRVELHSRPANAGFAMSESMREQWVECDLEKEVGQFHGDSMIIPLKSISTRSFSLQLIAQEDAQAKLRFASAHRSTA</sequence>
<evidence type="ECO:0000313" key="2">
    <source>
        <dbReference type="EMBL" id="CAE0756303.1"/>
    </source>
</evidence>
<accession>A0A7S4B840</accession>
<feature type="domain" description="HORMA" evidence="1">
    <location>
        <begin position="6"/>
        <end position="204"/>
    </location>
</feature>
<dbReference type="AlphaFoldDB" id="A0A7S4B840"/>
<dbReference type="Gene3D" id="3.30.900.10">
    <property type="entry name" value="HORMA domain"/>
    <property type="match status" value="1"/>
</dbReference>
<gene>
    <name evidence="2" type="ORF">PCAR00345_LOCUS8897</name>
</gene>
<reference evidence="2" key="1">
    <citation type="submission" date="2021-01" db="EMBL/GenBank/DDBJ databases">
        <authorList>
            <person name="Corre E."/>
            <person name="Pelletier E."/>
            <person name="Niang G."/>
            <person name="Scheremetjew M."/>
            <person name="Finn R."/>
            <person name="Kale V."/>
            <person name="Holt S."/>
            <person name="Cochrane G."/>
            <person name="Meng A."/>
            <person name="Brown T."/>
            <person name="Cohen L."/>
        </authorList>
    </citation>
    <scope>NUCLEOTIDE SEQUENCE</scope>
    <source>
        <strain evidence="2">CCMP645</strain>
    </source>
</reference>
<dbReference type="PANTHER" id="PTHR11842">
    <property type="entry name" value="MITOTIC SPINDLE ASSEMBLY CHECKPOINT PROTEIN MAD2"/>
    <property type="match status" value="1"/>
</dbReference>
<dbReference type="SUPFAM" id="SSF56019">
    <property type="entry name" value="The spindle assembly checkpoint protein mad2"/>
    <property type="match status" value="1"/>
</dbReference>
<dbReference type="PROSITE" id="PS50815">
    <property type="entry name" value="HORMA"/>
    <property type="match status" value="1"/>
</dbReference>
<dbReference type="InterPro" id="IPR036570">
    <property type="entry name" value="HORMA_dom_sf"/>
</dbReference>